<dbReference type="PANTHER" id="PTHR14336:SF8">
    <property type="entry name" value="PROTEIN OPY1"/>
    <property type="match status" value="1"/>
</dbReference>
<gene>
    <name evidence="3" type="ORF">LCOR_06300.1</name>
</gene>
<organism evidence="3 4">
    <name type="scientific">Lichtheimia corymbifera JMRC:FSU:9682</name>
    <dbReference type="NCBI Taxonomy" id="1263082"/>
    <lineage>
        <taxon>Eukaryota</taxon>
        <taxon>Fungi</taxon>
        <taxon>Fungi incertae sedis</taxon>
        <taxon>Mucoromycota</taxon>
        <taxon>Mucoromycotina</taxon>
        <taxon>Mucoromycetes</taxon>
        <taxon>Mucorales</taxon>
        <taxon>Lichtheimiaceae</taxon>
        <taxon>Lichtheimia</taxon>
    </lineage>
</organism>
<dbReference type="FunFam" id="2.30.29.30:FF:000286">
    <property type="entry name" value="PH-protein kinase domain containing protein"/>
    <property type="match status" value="2"/>
</dbReference>
<dbReference type="Proteomes" id="UP000027586">
    <property type="component" value="Unassembled WGS sequence"/>
</dbReference>
<dbReference type="Pfam" id="PF00169">
    <property type="entry name" value="PH"/>
    <property type="match status" value="2"/>
</dbReference>
<sequence length="476" mass="53946">MALQKQEPVSILRNPSISRSGPSESHSQGKVTRIALSEDEEDDFDYQQHPNQYFSDEDDPPALPISGQALELLQTEKAVKSGYLLKKGEKRRTWKRRWFVLRTTKLAMYKDSKEYKLLRIIDLQEIHSVVHVTNNKYKYMFAISTPKRMFYLQADTQQEMDDWITTLERTKMEHMALDPDNDDAIGSLVDQPFSHQRRRSSQGNTSSSIDHPPLPPHPPLSSSLPTSTITTNTTTTTARRLSKQPPPHVAPVDIPKAVNYHHHDLSAYSPSRTYPLSPISDHQAHSFATEGLASSEDDEEYGWRDEMTNVHHEETRNRVLMEGYLLKLGRNKGWRKRWFVLRTDTLSYYEDDKEYAPHRIIPLTHIIDALEIEPISKNKRFCFKIIIHKRSYVVCASSEGELESWLNALSVAMRRAKKGEQQPPALQKLATCTSSLDDGFDNTSHLSGVSGAGAIGGAGGALPGRAHTHTHMVRGA</sequence>
<feature type="domain" description="PH" evidence="2">
    <location>
        <begin position="77"/>
        <end position="172"/>
    </location>
</feature>
<feature type="region of interest" description="Disordered" evidence="1">
    <location>
        <begin position="194"/>
        <end position="253"/>
    </location>
</feature>
<dbReference type="PROSITE" id="PS50003">
    <property type="entry name" value="PH_DOMAIN"/>
    <property type="match status" value="2"/>
</dbReference>
<dbReference type="VEuPathDB" id="FungiDB:LCOR_06300.1"/>
<dbReference type="Gene3D" id="2.30.29.30">
    <property type="entry name" value="Pleckstrin-homology domain (PH domain)/Phosphotyrosine-binding domain (PTB)"/>
    <property type="match status" value="2"/>
</dbReference>
<reference evidence="3" key="1">
    <citation type="submission" date="2013-08" db="EMBL/GenBank/DDBJ databases">
        <title>Gene expansion shapes genome architecture in the human pathogen Lichtheimia corymbifera: an evolutionary genomics analysis in the ancient terrestrial Mucorales (Mucoromycotina).</title>
        <authorList>
            <person name="Schwartze V.U."/>
            <person name="Winter S."/>
            <person name="Shelest E."/>
            <person name="Marcet-Houben M."/>
            <person name="Horn F."/>
            <person name="Wehner S."/>
            <person name="Hoffmann K."/>
            <person name="Riege K."/>
            <person name="Sammeth M."/>
            <person name="Nowrousian M."/>
            <person name="Valiante V."/>
            <person name="Linde J."/>
            <person name="Jacobsen I.D."/>
            <person name="Marz M."/>
            <person name="Brakhage A.A."/>
            <person name="Gabaldon T."/>
            <person name="Bocker S."/>
            <person name="Voigt K."/>
        </authorList>
    </citation>
    <scope>NUCLEOTIDE SEQUENCE [LARGE SCALE GENOMIC DNA]</scope>
    <source>
        <strain evidence="3">FSU 9682</strain>
    </source>
</reference>
<dbReference type="AlphaFoldDB" id="A0A068RYA4"/>
<comment type="caution">
    <text evidence="3">The sequence shown here is derived from an EMBL/GenBank/DDBJ whole genome shotgun (WGS) entry which is preliminary data.</text>
</comment>
<evidence type="ECO:0000313" key="4">
    <source>
        <dbReference type="Proteomes" id="UP000027586"/>
    </source>
</evidence>
<name>A0A068RYA4_9FUNG</name>
<dbReference type="SMART" id="SM00233">
    <property type="entry name" value="PH"/>
    <property type="match status" value="2"/>
</dbReference>
<dbReference type="EMBL" id="CBTN010000027">
    <property type="protein sequence ID" value="CDH55123.1"/>
    <property type="molecule type" value="Genomic_DNA"/>
</dbReference>
<feature type="compositionally biased region" description="Polar residues" evidence="1">
    <location>
        <begin position="13"/>
        <end position="30"/>
    </location>
</feature>
<accession>A0A068RYA4</accession>
<feature type="region of interest" description="Disordered" evidence="1">
    <location>
        <begin position="1"/>
        <end position="60"/>
    </location>
</feature>
<evidence type="ECO:0000256" key="1">
    <source>
        <dbReference type="SAM" id="MobiDB-lite"/>
    </source>
</evidence>
<dbReference type="OrthoDB" id="2157866at2759"/>
<evidence type="ECO:0000313" key="3">
    <source>
        <dbReference type="EMBL" id="CDH55123.1"/>
    </source>
</evidence>
<evidence type="ECO:0000259" key="2">
    <source>
        <dbReference type="PROSITE" id="PS50003"/>
    </source>
</evidence>
<dbReference type="PANTHER" id="PTHR14336">
    <property type="entry name" value="TANDEM PH DOMAIN CONTAINING PROTEIN"/>
    <property type="match status" value="1"/>
</dbReference>
<feature type="domain" description="PH" evidence="2">
    <location>
        <begin position="318"/>
        <end position="414"/>
    </location>
</feature>
<dbReference type="InterPro" id="IPR011993">
    <property type="entry name" value="PH-like_dom_sf"/>
</dbReference>
<keyword evidence="4" id="KW-1185">Reference proteome</keyword>
<dbReference type="STRING" id="1263082.A0A068RYA4"/>
<dbReference type="SUPFAM" id="SSF50729">
    <property type="entry name" value="PH domain-like"/>
    <property type="match status" value="2"/>
</dbReference>
<proteinExistence type="predicted"/>
<feature type="compositionally biased region" description="Low complexity" evidence="1">
    <location>
        <begin position="220"/>
        <end position="237"/>
    </location>
</feature>
<dbReference type="InterPro" id="IPR001849">
    <property type="entry name" value="PH_domain"/>
</dbReference>
<protein>
    <submittedName>
        <fullName evidence="3">Ph-domain-containing protein</fullName>
    </submittedName>
</protein>
<dbReference type="InterPro" id="IPR051707">
    <property type="entry name" value="PI-Interact_SigTrans_Reg"/>
</dbReference>